<dbReference type="AlphaFoldDB" id="A0A0W0R6Q3"/>
<dbReference type="EMBL" id="LNXU01000060">
    <property type="protein sequence ID" value="KTC66718.1"/>
    <property type="molecule type" value="Genomic_DNA"/>
</dbReference>
<evidence type="ECO:0000256" key="4">
    <source>
        <dbReference type="ARBA" id="ARBA00022692"/>
    </source>
</evidence>
<evidence type="ECO:0000313" key="10">
    <source>
        <dbReference type="EMBL" id="KTC66718.1"/>
    </source>
</evidence>
<feature type="transmembrane region" description="Helical" evidence="8">
    <location>
        <begin position="229"/>
        <end position="251"/>
    </location>
</feature>
<evidence type="ECO:0000256" key="3">
    <source>
        <dbReference type="ARBA" id="ARBA00022679"/>
    </source>
</evidence>
<dbReference type="Pfam" id="PF00535">
    <property type="entry name" value="Glycos_transf_2"/>
    <property type="match status" value="1"/>
</dbReference>
<proteinExistence type="predicted"/>
<organism evidence="10 11">
    <name type="scientific">Legionella bozemanae</name>
    <name type="common">Fluoribacter bozemanae</name>
    <dbReference type="NCBI Taxonomy" id="447"/>
    <lineage>
        <taxon>Bacteria</taxon>
        <taxon>Pseudomonadati</taxon>
        <taxon>Pseudomonadota</taxon>
        <taxon>Gammaproteobacteria</taxon>
        <taxon>Legionellales</taxon>
        <taxon>Legionellaceae</taxon>
        <taxon>Legionella</taxon>
    </lineage>
</organism>
<evidence type="ECO:0000256" key="2">
    <source>
        <dbReference type="ARBA" id="ARBA00022676"/>
    </source>
</evidence>
<evidence type="ECO:0000313" key="11">
    <source>
        <dbReference type="Proteomes" id="UP000054695"/>
    </source>
</evidence>
<evidence type="ECO:0000256" key="6">
    <source>
        <dbReference type="ARBA" id="ARBA00022989"/>
    </source>
</evidence>
<dbReference type="PATRIC" id="fig|447.4.peg.3877"/>
<evidence type="ECO:0000259" key="9">
    <source>
        <dbReference type="Pfam" id="PF00535"/>
    </source>
</evidence>
<dbReference type="InterPro" id="IPR001173">
    <property type="entry name" value="Glyco_trans_2-like"/>
</dbReference>
<dbReference type="OrthoDB" id="9811884at2"/>
<keyword evidence="6 8" id="KW-1133">Transmembrane helix</keyword>
<dbReference type="RefSeq" id="WP_058461097.1">
    <property type="nucleotide sequence ID" value="NZ_CAAAIY010000020.1"/>
</dbReference>
<dbReference type="PANTHER" id="PTHR48090">
    <property type="entry name" value="UNDECAPRENYL-PHOSPHATE 4-DEOXY-4-FORMAMIDO-L-ARABINOSE TRANSFERASE-RELATED"/>
    <property type="match status" value="1"/>
</dbReference>
<evidence type="ECO:0000256" key="5">
    <source>
        <dbReference type="ARBA" id="ARBA00022985"/>
    </source>
</evidence>
<keyword evidence="1" id="KW-1003">Cell membrane</keyword>
<dbReference type="PANTHER" id="PTHR48090:SF3">
    <property type="entry name" value="UNDECAPRENYL-PHOSPHATE 4-DEOXY-4-FORMAMIDO-L-ARABINOSE TRANSFERASE"/>
    <property type="match status" value="1"/>
</dbReference>
<evidence type="ECO:0000256" key="7">
    <source>
        <dbReference type="ARBA" id="ARBA00023136"/>
    </source>
</evidence>
<reference evidence="10 11" key="1">
    <citation type="submission" date="2015-11" db="EMBL/GenBank/DDBJ databases">
        <title>Genomic analysis of 38 Legionella species identifies large and diverse effector repertoires.</title>
        <authorList>
            <person name="Burstein D."/>
            <person name="Amaro F."/>
            <person name="Zusman T."/>
            <person name="Lifshitz Z."/>
            <person name="Cohen O."/>
            <person name="Gilbert J.A."/>
            <person name="Pupko T."/>
            <person name="Shuman H.A."/>
            <person name="Segal G."/>
        </authorList>
    </citation>
    <scope>NUCLEOTIDE SEQUENCE [LARGE SCALE GENOMIC DNA]</scope>
    <source>
        <strain evidence="10 11">WIGA</strain>
    </source>
</reference>
<feature type="domain" description="Glycosyltransferase 2-like" evidence="9">
    <location>
        <begin position="6"/>
        <end position="168"/>
    </location>
</feature>
<dbReference type="GO" id="GO:0005886">
    <property type="term" value="C:plasma membrane"/>
    <property type="evidence" value="ECO:0007669"/>
    <property type="project" value="TreeGrafter"/>
</dbReference>
<sequence length="330" mass="37509">MKPVYSIVVPVFNSAATLPELYQRIVFVMESLNEDFELIFIEDCGSDNSWQVLKNIALQDKRVTAMQLLKNVGQGSATLAGLAQAKGSFIITLDDDLQHPPEELSILIGALRSNENLDVVIGVPKVKQHHFFRRLGSSFINRLNNFFIKKDPLLRMTAFRIIRYQVVNALLQMNVPYPSLGPMLLSVTRRIGNVVVEHHPRKKGKSGYTLFALLRHSLSNIVGYSVMPLHILAVIGMMGILFCGIFAIYFLTRYFIIGINVPGWMTLLLLMVTLSSFNFLAFSLIGEYVLRIMRVSTSPNQWTVRQLIQQEKQIFRTNCPQKKEEKEDAF</sequence>
<dbReference type="STRING" id="447.Lboz_3613"/>
<dbReference type="GO" id="GO:0099621">
    <property type="term" value="F:undecaprenyl-phosphate 4-deoxy-4-formamido-L-arabinose transferase activity"/>
    <property type="evidence" value="ECO:0007669"/>
    <property type="project" value="TreeGrafter"/>
</dbReference>
<accession>A0A0W0R6Q3</accession>
<keyword evidence="2" id="KW-0328">Glycosyltransferase</keyword>
<keyword evidence="3 10" id="KW-0808">Transferase</keyword>
<dbReference type="InterPro" id="IPR029044">
    <property type="entry name" value="Nucleotide-diphossugar_trans"/>
</dbReference>
<dbReference type="SUPFAM" id="SSF53448">
    <property type="entry name" value="Nucleotide-diphospho-sugar transferases"/>
    <property type="match status" value="1"/>
</dbReference>
<dbReference type="GO" id="GO:0009103">
    <property type="term" value="P:lipopolysaccharide biosynthetic process"/>
    <property type="evidence" value="ECO:0007669"/>
    <property type="project" value="UniProtKB-KW"/>
</dbReference>
<keyword evidence="4 8" id="KW-0812">Transmembrane</keyword>
<feature type="transmembrane region" description="Helical" evidence="8">
    <location>
        <begin position="263"/>
        <end position="285"/>
    </location>
</feature>
<dbReference type="CDD" id="cd04187">
    <property type="entry name" value="DPM1_like_bac"/>
    <property type="match status" value="1"/>
</dbReference>
<name>A0A0W0R6Q3_LEGBO</name>
<evidence type="ECO:0000256" key="1">
    <source>
        <dbReference type="ARBA" id="ARBA00022475"/>
    </source>
</evidence>
<keyword evidence="11" id="KW-1185">Reference proteome</keyword>
<keyword evidence="5" id="KW-0448">Lipopolysaccharide biosynthesis</keyword>
<keyword evidence="7 8" id="KW-0472">Membrane</keyword>
<evidence type="ECO:0000256" key="8">
    <source>
        <dbReference type="SAM" id="Phobius"/>
    </source>
</evidence>
<comment type="caution">
    <text evidence="10">The sequence shown here is derived from an EMBL/GenBank/DDBJ whole genome shotgun (WGS) entry which is preliminary data.</text>
</comment>
<dbReference type="InterPro" id="IPR050256">
    <property type="entry name" value="Glycosyltransferase_2"/>
</dbReference>
<protein>
    <submittedName>
        <fullName evidence="10">Glycosyltransferase, group 2 family protein (Glycan biosynthesis)</fullName>
    </submittedName>
</protein>
<dbReference type="Proteomes" id="UP000054695">
    <property type="component" value="Unassembled WGS sequence"/>
</dbReference>
<gene>
    <name evidence="10" type="ORF">Lboz_3613</name>
</gene>
<dbReference type="Gene3D" id="3.90.550.10">
    <property type="entry name" value="Spore Coat Polysaccharide Biosynthesis Protein SpsA, Chain A"/>
    <property type="match status" value="1"/>
</dbReference>